<organism evidence="9 10">
    <name type="scientific">Austrofundulus limnaeus</name>
    <name type="common">Annual killifish</name>
    <dbReference type="NCBI Taxonomy" id="52670"/>
    <lineage>
        <taxon>Eukaryota</taxon>
        <taxon>Metazoa</taxon>
        <taxon>Chordata</taxon>
        <taxon>Craniata</taxon>
        <taxon>Vertebrata</taxon>
        <taxon>Euteleostomi</taxon>
        <taxon>Actinopterygii</taxon>
        <taxon>Neopterygii</taxon>
        <taxon>Teleostei</taxon>
        <taxon>Neoteleostei</taxon>
        <taxon>Acanthomorphata</taxon>
        <taxon>Ovalentaria</taxon>
        <taxon>Atherinomorphae</taxon>
        <taxon>Cyprinodontiformes</taxon>
        <taxon>Rivulidae</taxon>
        <taxon>Austrofundulus</taxon>
    </lineage>
</organism>
<dbReference type="RefSeq" id="XP_013888394.1">
    <property type="nucleotide sequence ID" value="XM_014032940.1"/>
</dbReference>
<dbReference type="Proteomes" id="UP000192220">
    <property type="component" value="Unplaced"/>
</dbReference>
<evidence type="ECO:0000256" key="7">
    <source>
        <dbReference type="SAM" id="MobiDB-lite"/>
    </source>
</evidence>
<dbReference type="InterPro" id="IPR036397">
    <property type="entry name" value="RNaseH_sf"/>
</dbReference>
<dbReference type="AlphaFoldDB" id="A0A2I4D836"/>
<accession>A0A2I4D836</accession>
<evidence type="ECO:0000259" key="8">
    <source>
        <dbReference type="PROSITE" id="PS50879"/>
    </source>
</evidence>
<evidence type="ECO:0000256" key="4">
    <source>
        <dbReference type="ARBA" id="ARBA00022759"/>
    </source>
</evidence>
<dbReference type="PANTHER" id="PTHR41694">
    <property type="entry name" value="ENDOGENOUS RETROVIRUS GROUP K MEMBER POL PROTEIN"/>
    <property type="match status" value="1"/>
</dbReference>
<evidence type="ECO:0000256" key="5">
    <source>
        <dbReference type="ARBA" id="ARBA00022801"/>
    </source>
</evidence>
<dbReference type="SUPFAM" id="SSF56672">
    <property type="entry name" value="DNA/RNA polymerases"/>
    <property type="match status" value="1"/>
</dbReference>
<dbReference type="Gene3D" id="3.30.420.10">
    <property type="entry name" value="Ribonuclease H-like superfamily/Ribonuclease H"/>
    <property type="match status" value="1"/>
</dbReference>
<evidence type="ECO:0000256" key="6">
    <source>
        <dbReference type="ARBA" id="ARBA00022918"/>
    </source>
</evidence>
<dbReference type="SUPFAM" id="SSF53098">
    <property type="entry name" value="Ribonuclease H-like"/>
    <property type="match status" value="1"/>
</dbReference>
<sequence length="379" mass="41911">MRNLKARLQWTQPAEEAFIHLKQLLARATDLALPDYSLPFHLDVSETNGAVNGILFQKKGGERQILMYASVLLDNTEIRHPPCTQLAAGLAKIIQKTVHIVMGHPLNILTSHNVVAYVNSQIFTMTSLRQQRKSKILGAHNLLFSHEGINMADRMTTGPTHDCMRKVQTEEKIRPDLETEHIPGSEVLYTDGCCFRMEDGNSKSGFAVVRQEGQRIEILQSGKLEGQQSAQKAEIQAVVEALKERAGKEVTLYTDSAYAYGAVHVQLPQWKRAGFLTAGQKPIKHEKLMKELAESLLLPKKVAVVKCKGHDMTGSETAEGNRQADRAAKDAAGYTGARQMVTVEEECQQDILGGSRSPESTREGLSRGKVIVEEKTGCD</sequence>
<dbReference type="OrthoDB" id="8947436at2759"/>
<reference evidence="10" key="1">
    <citation type="submission" date="2025-08" db="UniProtKB">
        <authorList>
            <consortium name="RefSeq"/>
        </authorList>
    </citation>
    <scope>IDENTIFICATION</scope>
</reference>
<protein>
    <submittedName>
        <fullName evidence="10">Uncharacterized protein LOC106535831</fullName>
    </submittedName>
</protein>
<feature type="domain" description="RNase H type-1" evidence="8">
    <location>
        <begin position="182"/>
        <end position="333"/>
    </location>
</feature>
<keyword evidence="6" id="KW-0695">RNA-directed DNA polymerase</keyword>
<keyword evidence="5" id="KW-0378">Hydrolase</keyword>
<keyword evidence="1" id="KW-0808">Transferase</keyword>
<dbReference type="InParanoid" id="A0A2I4D836"/>
<feature type="compositionally biased region" description="Basic and acidic residues" evidence="7">
    <location>
        <begin position="359"/>
        <end position="379"/>
    </location>
</feature>
<dbReference type="GeneID" id="106535831"/>
<keyword evidence="3" id="KW-0540">Nuclease</keyword>
<evidence type="ECO:0000313" key="10">
    <source>
        <dbReference type="RefSeq" id="XP_013888394.1"/>
    </source>
</evidence>
<evidence type="ECO:0000313" key="9">
    <source>
        <dbReference type="Proteomes" id="UP000192220"/>
    </source>
</evidence>
<name>A0A2I4D836_AUSLI</name>
<dbReference type="InterPro" id="IPR012337">
    <property type="entry name" value="RNaseH-like_sf"/>
</dbReference>
<gene>
    <name evidence="10" type="primary">LOC106535831</name>
</gene>
<keyword evidence="4" id="KW-0255">Endonuclease</keyword>
<dbReference type="PROSITE" id="PS50879">
    <property type="entry name" value="RNASE_H_1"/>
    <property type="match status" value="1"/>
</dbReference>
<feature type="region of interest" description="Disordered" evidence="7">
    <location>
        <begin position="313"/>
        <end position="379"/>
    </location>
</feature>
<dbReference type="InterPro" id="IPR041577">
    <property type="entry name" value="RT_RNaseH_2"/>
</dbReference>
<dbReference type="STRING" id="52670.A0A2I4D836"/>
<dbReference type="Gene3D" id="3.10.20.370">
    <property type="match status" value="1"/>
</dbReference>
<dbReference type="GO" id="GO:0004523">
    <property type="term" value="F:RNA-DNA hybrid ribonuclease activity"/>
    <property type="evidence" value="ECO:0007669"/>
    <property type="project" value="InterPro"/>
</dbReference>
<evidence type="ECO:0000256" key="3">
    <source>
        <dbReference type="ARBA" id="ARBA00022722"/>
    </source>
</evidence>
<dbReference type="InterPro" id="IPR002156">
    <property type="entry name" value="RNaseH_domain"/>
</dbReference>
<proteinExistence type="predicted"/>
<dbReference type="InterPro" id="IPR043502">
    <property type="entry name" value="DNA/RNA_pol_sf"/>
</dbReference>
<evidence type="ECO:0000256" key="1">
    <source>
        <dbReference type="ARBA" id="ARBA00022679"/>
    </source>
</evidence>
<dbReference type="PANTHER" id="PTHR41694:SF5">
    <property type="entry name" value="RIBONUCLEASE H"/>
    <property type="match status" value="1"/>
</dbReference>
<dbReference type="Pfam" id="PF00075">
    <property type="entry name" value="RNase_H"/>
    <property type="match status" value="1"/>
</dbReference>
<keyword evidence="2" id="KW-0548">Nucleotidyltransferase</keyword>
<dbReference type="Pfam" id="PF17919">
    <property type="entry name" value="RT_RNaseH_2"/>
    <property type="match status" value="1"/>
</dbReference>
<evidence type="ECO:0000256" key="2">
    <source>
        <dbReference type="ARBA" id="ARBA00022695"/>
    </source>
</evidence>
<keyword evidence="9" id="KW-1185">Reference proteome</keyword>
<dbReference type="KEGG" id="alim:106535831"/>
<dbReference type="GO" id="GO:0003964">
    <property type="term" value="F:RNA-directed DNA polymerase activity"/>
    <property type="evidence" value="ECO:0007669"/>
    <property type="project" value="UniProtKB-KW"/>
</dbReference>
<dbReference type="GO" id="GO:0003676">
    <property type="term" value="F:nucleic acid binding"/>
    <property type="evidence" value="ECO:0007669"/>
    <property type="project" value="InterPro"/>
</dbReference>